<dbReference type="Proteomes" id="UP001432146">
    <property type="component" value="Unassembled WGS sequence"/>
</dbReference>
<gene>
    <name evidence="2" type="ORF">QLX08_009345</name>
</gene>
<feature type="compositionally biased region" description="Basic and acidic residues" evidence="1">
    <location>
        <begin position="8"/>
        <end position="18"/>
    </location>
</feature>
<evidence type="ECO:0000313" key="2">
    <source>
        <dbReference type="EMBL" id="KAK9296731.1"/>
    </source>
</evidence>
<accession>A0AAW0ZH61</accession>
<name>A0AAW0ZH61_9HYME</name>
<proteinExistence type="predicted"/>
<protein>
    <submittedName>
        <fullName evidence="2">Uncharacterized protein</fullName>
    </submittedName>
</protein>
<evidence type="ECO:0000313" key="3">
    <source>
        <dbReference type="Proteomes" id="UP001432146"/>
    </source>
</evidence>
<keyword evidence="3" id="KW-1185">Reference proteome</keyword>
<evidence type="ECO:0000256" key="1">
    <source>
        <dbReference type="SAM" id="MobiDB-lite"/>
    </source>
</evidence>
<dbReference type="AlphaFoldDB" id="A0AAW0ZH61"/>
<feature type="compositionally biased region" description="Basic and acidic residues" evidence="1">
    <location>
        <begin position="44"/>
        <end position="60"/>
    </location>
</feature>
<dbReference type="EMBL" id="JAWNGG020000205">
    <property type="protein sequence ID" value="KAK9296731.1"/>
    <property type="molecule type" value="Genomic_DNA"/>
</dbReference>
<feature type="region of interest" description="Disordered" evidence="1">
    <location>
        <begin position="1"/>
        <end position="64"/>
    </location>
</feature>
<organism evidence="2 3">
    <name type="scientific">Tetragonisca angustula</name>
    <dbReference type="NCBI Taxonomy" id="166442"/>
    <lineage>
        <taxon>Eukaryota</taxon>
        <taxon>Metazoa</taxon>
        <taxon>Ecdysozoa</taxon>
        <taxon>Arthropoda</taxon>
        <taxon>Hexapoda</taxon>
        <taxon>Insecta</taxon>
        <taxon>Pterygota</taxon>
        <taxon>Neoptera</taxon>
        <taxon>Endopterygota</taxon>
        <taxon>Hymenoptera</taxon>
        <taxon>Apocrita</taxon>
        <taxon>Aculeata</taxon>
        <taxon>Apoidea</taxon>
        <taxon>Anthophila</taxon>
        <taxon>Apidae</taxon>
        <taxon>Tetragonisca</taxon>
    </lineage>
</organism>
<feature type="compositionally biased region" description="Polar residues" evidence="1">
    <location>
        <begin position="28"/>
        <end position="43"/>
    </location>
</feature>
<sequence>MGTWNADSKSESWKESQKKKTAKAKAAENNSVPTSQQDLSQQQRETRDTQTKQKARDKVRAPRRAVITMTVAPGSQKTYAEIMTAAKSKISLQEVGISDLCVRRSITGGLILEIPAKDTSAKADNLADRLRQLFKNEGGIRLSRPMKKDQRNG</sequence>
<reference evidence="2 3" key="1">
    <citation type="submission" date="2024-05" db="EMBL/GenBank/DDBJ databases">
        <title>The nuclear and mitochondrial genome assemblies of Tetragonisca angustula (Apidae: Meliponini), a tiny yet remarkable pollinator in the Neotropics.</title>
        <authorList>
            <person name="Ferrari R."/>
            <person name="Ricardo P.C."/>
            <person name="Dias F.C."/>
            <person name="Araujo N.S."/>
            <person name="Soares D.O."/>
            <person name="Zhou Q.-S."/>
            <person name="Zhu C.-D."/>
            <person name="Coutinho L."/>
            <person name="Airas M.C."/>
            <person name="Batista T.M."/>
        </authorList>
    </citation>
    <scope>NUCLEOTIDE SEQUENCE [LARGE SCALE GENOMIC DNA]</scope>
    <source>
        <strain evidence="2">ASF017062</strain>
        <tissue evidence="2">Abdomen</tissue>
    </source>
</reference>
<comment type="caution">
    <text evidence="2">The sequence shown here is derived from an EMBL/GenBank/DDBJ whole genome shotgun (WGS) entry which is preliminary data.</text>
</comment>